<evidence type="ECO:0000256" key="5">
    <source>
        <dbReference type="RuleBase" id="RU362028"/>
    </source>
</evidence>
<name>A0ABQ5U7U7_9PROT</name>
<protein>
    <recommendedName>
        <fullName evidence="5">Pseudouridine synthase</fullName>
        <ecNumber evidence="5">5.4.99.-</ecNumber>
    </recommendedName>
</protein>
<evidence type="ECO:0000313" key="8">
    <source>
        <dbReference type="EMBL" id="GLQ07753.1"/>
    </source>
</evidence>
<dbReference type="RefSeq" id="WP_169561802.1">
    <property type="nucleotide sequence ID" value="NZ_BSNF01000008.1"/>
</dbReference>
<evidence type="ECO:0000313" key="9">
    <source>
        <dbReference type="Proteomes" id="UP001161409"/>
    </source>
</evidence>
<proteinExistence type="inferred from homology"/>
<comment type="similarity">
    <text evidence="1 5">Belongs to the pseudouridine synthase RluA family.</text>
</comment>
<dbReference type="InterPro" id="IPR036986">
    <property type="entry name" value="S4_RNA-bd_sf"/>
</dbReference>
<evidence type="ECO:0000256" key="1">
    <source>
        <dbReference type="ARBA" id="ARBA00010876"/>
    </source>
</evidence>
<feature type="region of interest" description="Disordered" evidence="6">
    <location>
        <begin position="49"/>
        <end position="71"/>
    </location>
</feature>
<dbReference type="SUPFAM" id="SSF55174">
    <property type="entry name" value="Alpha-L RNA-binding motif"/>
    <property type="match status" value="1"/>
</dbReference>
<comment type="caution">
    <text evidence="8">The sequence shown here is derived from an EMBL/GenBank/DDBJ whole genome shotgun (WGS) entry which is preliminary data.</text>
</comment>
<dbReference type="Gene3D" id="3.30.2350.10">
    <property type="entry name" value="Pseudouridine synthase"/>
    <property type="match status" value="1"/>
</dbReference>
<comment type="function">
    <text evidence="5">Responsible for synthesis of pseudouridine from uracil.</text>
</comment>
<sequence length="333" mass="37017">MSRVHYIEVTEAEGDQRLDRWFKTHFPGVTHGQLEKLLRKGEIRVDKKRAKSKDRLEAGQSIRIPPLPDDAFKPAQARSEKRAEQNVLSDYDIADIRGMILHMDDQVIVLNKPAGLPVQGGSGQSRHVDGLLDGLRFDYDERPRLTHRLDKDTSGVLVIGRTRQAAKHLTEAFKRRTTRKIYWALVAGVPRPAQATISYNLTKIVTANGEKVVVDRDGQKAISDYSVVAVAGTKAAWLTLKPLTGRTHQLRVHCVAIGTPIVGDGKYGGSDAFLEGAISKKMHLHAREITISHPDGHDLTVTAPLAQHMAATWKLLGFHENDYEDPFLDLGNV</sequence>
<dbReference type="InterPro" id="IPR006145">
    <property type="entry name" value="PsdUridine_synth_RsuA/RluA"/>
</dbReference>
<gene>
    <name evidence="8" type="ORF">GCM10007924_29740</name>
</gene>
<dbReference type="EC" id="5.4.99.-" evidence="5"/>
<keyword evidence="4" id="KW-0694">RNA-binding</keyword>
<dbReference type="PANTHER" id="PTHR21600">
    <property type="entry name" value="MITOCHONDRIAL RNA PSEUDOURIDINE SYNTHASE"/>
    <property type="match status" value="1"/>
</dbReference>
<dbReference type="SUPFAM" id="SSF55120">
    <property type="entry name" value="Pseudouridine synthase"/>
    <property type="match status" value="1"/>
</dbReference>
<keyword evidence="2 5" id="KW-0413">Isomerase</keyword>
<comment type="catalytic activity">
    <reaction evidence="3">
        <text>uridine(1911/1915/1917) in 23S rRNA = pseudouridine(1911/1915/1917) in 23S rRNA</text>
        <dbReference type="Rhea" id="RHEA:42524"/>
        <dbReference type="Rhea" id="RHEA-COMP:10097"/>
        <dbReference type="Rhea" id="RHEA-COMP:10098"/>
        <dbReference type="ChEBI" id="CHEBI:65314"/>
        <dbReference type="ChEBI" id="CHEBI:65315"/>
        <dbReference type="EC" id="5.4.99.23"/>
    </reaction>
</comment>
<dbReference type="NCBIfam" id="TIGR00005">
    <property type="entry name" value="rluA_subfam"/>
    <property type="match status" value="1"/>
</dbReference>
<evidence type="ECO:0000256" key="2">
    <source>
        <dbReference type="ARBA" id="ARBA00023235"/>
    </source>
</evidence>
<accession>A0ABQ5U7U7</accession>
<dbReference type="InterPro" id="IPR020103">
    <property type="entry name" value="PsdUridine_synth_cat_dom_sf"/>
</dbReference>
<dbReference type="InterPro" id="IPR006225">
    <property type="entry name" value="PsdUridine_synth_RluC/D"/>
</dbReference>
<comment type="catalytic activity">
    <reaction evidence="5">
        <text>a uridine in RNA = a pseudouridine in RNA</text>
        <dbReference type="Rhea" id="RHEA:48348"/>
        <dbReference type="Rhea" id="RHEA-COMP:12068"/>
        <dbReference type="Rhea" id="RHEA-COMP:12069"/>
        <dbReference type="ChEBI" id="CHEBI:65314"/>
        <dbReference type="ChEBI" id="CHEBI:65315"/>
    </reaction>
</comment>
<evidence type="ECO:0000256" key="3">
    <source>
        <dbReference type="ARBA" id="ARBA00036882"/>
    </source>
</evidence>
<dbReference type="PROSITE" id="PS50889">
    <property type="entry name" value="S4"/>
    <property type="match status" value="1"/>
</dbReference>
<dbReference type="EMBL" id="BSNF01000008">
    <property type="protein sequence ID" value="GLQ07753.1"/>
    <property type="molecule type" value="Genomic_DNA"/>
</dbReference>
<evidence type="ECO:0000256" key="6">
    <source>
        <dbReference type="SAM" id="MobiDB-lite"/>
    </source>
</evidence>
<feature type="domain" description="Pseudouridine synthase RsuA/RluA-like" evidence="7">
    <location>
        <begin position="106"/>
        <end position="254"/>
    </location>
</feature>
<dbReference type="InterPro" id="IPR050188">
    <property type="entry name" value="RluA_PseudoU_synthase"/>
</dbReference>
<dbReference type="PANTHER" id="PTHR21600:SF44">
    <property type="entry name" value="RIBOSOMAL LARGE SUBUNIT PSEUDOURIDINE SYNTHASE D"/>
    <property type="match status" value="1"/>
</dbReference>
<keyword evidence="9" id="KW-1185">Reference proteome</keyword>
<dbReference type="Proteomes" id="UP001161409">
    <property type="component" value="Unassembled WGS sequence"/>
</dbReference>
<dbReference type="Pfam" id="PF00849">
    <property type="entry name" value="PseudoU_synth_2"/>
    <property type="match status" value="1"/>
</dbReference>
<reference evidence="8" key="2">
    <citation type="submission" date="2023-01" db="EMBL/GenBank/DDBJ databases">
        <title>Draft genome sequence of Sneathiella chinensis strain NBRC 103408.</title>
        <authorList>
            <person name="Sun Q."/>
            <person name="Mori K."/>
        </authorList>
    </citation>
    <scope>NUCLEOTIDE SEQUENCE</scope>
    <source>
        <strain evidence="8">NBRC 103408</strain>
    </source>
</reference>
<evidence type="ECO:0000259" key="7">
    <source>
        <dbReference type="Pfam" id="PF00849"/>
    </source>
</evidence>
<dbReference type="CDD" id="cd02869">
    <property type="entry name" value="PseudoU_synth_RluA_like"/>
    <property type="match status" value="1"/>
</dbReference>
<reference evidence="8" key="1">
    <citation type="journal article" date="2014" name="Int. J. Syst. Evol. Microbiol.">
        <title>Complete genome of a new Firmicutes species belonging to the dominant human colonic microbiota ('Ruminococcus bicirculans') reveals two chromosomes and a selective capacity to utilize plant glucans.</title>
        <authorList>
            <consortium name="NISC Comparative Sequencing Program"/>
            <person name="Wegmann U."/>
            <person name="Louis P."/>
            <person name="Goesmann A."/>
            <person name="Henrissat B."/>
            <person name="Duncan S.H."/>
            <person name="Flint H.J."/>
        </authorList>
    </citation>
    <scope>NUCLEOTIDE SEQUENCE</scope>
    <source>
        <strain evidence="8">NBRC 103408</strain>
    </source>
</reference>
<evidence type="ECO:0000256" key="4">
    <source>
        <dbReference type="PROSITE-ProRule" id="PRU00182"/>
    </source>
</evidence>
<organism evidence="8 9">
    <name type="scientific">Sneathiella chinensis</name>
    <dbReference type="NCBI Taxonomy" id="349750"/>
    <lineage>
        <taxon>Bacteria</taxon>
        <taxon>Pseudomonadati</taxon>
        <taxon>Pseudomonadota</taxon>
        <taxon>Alphaproteobacteria</taxon>
        <taxon>Sneathiellales</taxon>
        <taxon>Sneathiellaceae</taxon>
        <taxon>Sneathiella</taxon>
    </lineage>
</organism>
<dbReference type="Gene3D" id="3.10.290.10">
    <property type="entry name" value="RNA-binding S4 domain"/>
    <property type="match status" value="1"/>
</dbReference>